<gene>
    <name evidence="10 13" type="primary">rsgA</name>
    <name evidence="13" type="ORF">QE109_15200</name>
</gene>
<dbReference type="Gene3D" id="3.40.50.300">
    <property type="entry name" value="P-loop containing nucleotide triphosphate hydrolases"/>
    <property type="match status" value="1"/>
</dbReference>
<evidence type="ECO:0000256" key="4">
    <source>
        <dbReference type="ARBA" id="ARBA00022730"/>
    </source>
</evidence>
<evidence type="ECO:0000256" key="7">
    <source>
        <dbReference type="ARBA" id="ARBA00022833"/>
    </source>
</evidence>
<evidence type="ECO:0000256" key="9">
    <source>
        <dbReference type="ARBA" id="ARBA00023134"/>
    </source>
</evidence>
<dbReference type="InterPro" id="IPR030378">
    <property type="entry name" value="G_CP_dom"/>
</dbReference>
<dbReference type="PROSITE" id="PS51721">
    <property type="entry name" value="G_CP"/>
    <property type="match status" value="1"/>
</dbReference>
<feature type="binding site" evidence="10">
    <location>
        <position position="331"/>
    </location>
    <ligand>
        <name>Zn(2+)</name>
        <dbReference type="ChEBI" id="CHEBI:29105"/>
    </ligand>
</feature>
<comment type="subcellular location">
    <subcellularLocation>
        <location evidence="10">Cytoplasm</location>
    </subcellularLocation>
</comment>
<keyword evidence="2 10" id="KW-0690">Ribosome biogenesis</keyword>
<evidence type="ECO:0000313" key="14">
    <source>
        <dbReference type="Proteomes" id="UP001158045"/>
    </source>
</evidence>
<keyword evidence="1 10" id="KW-0963">Cytoplasm</keyword>
<evidence type="ECO:0000256" key="8">
    <source>
        <dbReference type="ARBA" id="ARBA00022884"/>
    </source>
</evidence>
<feature type="domain" description="EngC GTPase" evidence="11">
    <location>
        <begin position="152"/>
        <end position="299"/>
    </location>
</feature>
<feature type="binding site" evidence="10">
    <location>
        <begin position="191"/>
        <end position="194"/>
    </location>
    <ligand>
        <name>GTP</name>
        <dbReference type="ChEBI" id="CHEBI:37565"/>
    </ligand>
</feature>
<evidence type="ECO:0000313" key="13">
    <source>
        <dbReference type="EMBL" id="MDH8679504.1"/>
    </source>
</evidence>
<dbReference type="RefSeq" id="WP_281095401.1">
    <property type="nucleotide sequence ID" value="NZ_JARYZI010000013.1"/>
</dbReference>
<keyword evidence="14" id="KW-1185">Reference proteome</keyword>
<dbReference type="EC" id="3.6.1.-" evidence="10"/>
<keyword evidence="4 10" id="KW-0699">rRNA-binding</keyword>
<dbReference type="HAMAP" id="MF_01820">
    <property type="entry name" value="GTPase_RsgA"/>
    <property type="match status" value="1"/>
</dbReference>
<feature type="domain" description="CP-type G" evidence="12">
    <location>
        <begin position="143"/>
        <end position="301"/>
    </location>
</feature>
<dbReference type="CDD" id="cd01854">
    <property type="entry name" value="YjeQ_EngC"/>
    <property type="match status" value="1"/>
</dbReference>
<keyword evidence="5 10" id="KW-0547">Nucleotide-binding</keyword>
<comment type="function">
    <text evidence="10">One of several proteins that assist in the late maturation steps of the functional core of the 30S ribosomal subunit. Helps release RbfA from mature subunits. May play a role in the assembly of ribosomal proteins into the subunit. Circularly permuted GTPase that catalyzes slow GTP hydrolysis, GTPase activity is stimulated by the 30S ribosomal subunit.</text>
</comment>
<name>A0ABT6NGE2_9FIRM</name>
<comment type="similarity">
    <text evidence="10">Belongs to the TRAFAC class YlqF/YawG GTPase family. RsgA subfamily.</text>
</comment>
<dbReference type="InterPro" id="IPR027417">
    <property type="entry name" value="P-loop_NTPase"/>
</dbReference>
<evidence type="ECO:0000256" key="1">
    <source>
        <dbReference type="ARBA" id="ARBA00022490"/>
    </source>
</evidence>
<proteinExistence type="inferred from homology"/>
<feature type="binding site" evidence="10">
    <location>
        <position position="337"/>
    </location>
    <ligand>
        <name>Zn(2+)</name>
        <dbReference type="ChEBI" id="CHEBI:29105"/>
    </ligand>
</feature>
<reference evidence="13 14" key="1">
    <citation type="submission" date="2023-04" db="EMBL/GenBank/DDBJ databases">
        <title>Fusibacter bizertensis strain WBS, isolated from littoral bottom sediments of the Arctic seas - biochemical and genomic analysis.</title>
        <authorList>
            <person name="Brioukhanov A.L."/>
        </authorList>
    </citation>
    <scope>NUCLEOTIDE SEQUENCE [LARGE SCALE GENOMIC DNA]</scope>
    <source>
        <strain evidence="13 14">WBS</strain>
    </source>
</reference>
<evidence type="ECO:0000259" key="12">
    <source>
        <dbReference type="PROSITE" id="PS51721"/>
    </source>
</evidence>
<dbReference type="Proteomes" id="UP001158045">
    <property type="component" value="Unassembled WGS sequence"/>
</dbReference>
<sequence length="397" mass="45153">MIKESVKVVKYDKDKEKIKSDSKEMVYLDKEAVDMEQYGFDEFFQKKWSEIYNEKWIDELNKKSELESNIVPARVVSDHGQMLKVISPYGELMVKRPITHQLLDQQVAAGDWLAIKYSVEMEDASIEHVLARKTKFSRAAAGIEVKEQIVAANVDVIFLIQSLNKDFNMRRLERYLIASWESGAIPVIVLTKSDLCDDIDRKVTEVEVTAPGVDIFSVSNLTGEGIDTLRQFVTRGKTVALLGSSGVGKSTLVNRLAGQELLKTQAIREDDSKGRHTTTHRELVLLPNGGIILDTPGMRTLSLWEAEDGMEKLYGDIESLIRSCRFTDCKHNNEPGCAVQKGLKNGQIDEQKWINWNKLQKEMRFLNAKKRSKLRAAEKQSYKRQSKASVFSKIDQF</sequence>
<evidence type="ECO:0000256" key="6">
    <source>
        <dbReference type="ARBA" id="ARBA00022801"/>
    </source>
</evidence>
<comment type="caution">
    <text evidence="13">The sequence shown here is derived from an EMBL/GenBank/DDBJ whole genome shotgun (WGS) entry which is preliminary data.</text>
</comment>
<dbReference type="Pfam" id="PF03193">
    <property type="entry name" value="RsgA_GTPase"/>
    <property type="match status" value="1"/>
</dbReference>
<evidence type="ECO:0000256" key="3">
    <source>
        <dbReference type="ARBA" id="ARBA00022723"/>
    </source>
</evidence>
<keyword evidence="8 10" id="KW-0694">RNA-binding</keyword>
<evidence type="ECO:0000256" key="2">
    <source>
        <dbReference type="ARBA" id="ARBA00022517"/>
    </source>
</evidence>
<accession>A0ABT6NGE2</accession>
<keyword evidence="7 10" id="KW-0862">Zinc</keyword>
<dbReference type="PROSITE" id="PS50936">
    <property type="entry name" value="ENGC_GTPASE"/>
    <property type="match status" value="1"/>
</dbReference>
<evidence type="ECO:0000256" key="10">
    <source>
        <dbReference type="HAMAP-Rule" id="MF_01820"/>
    </source>
</evidence>
<evidence type="ECO:0000259" key="11">
    <source>
        <dbReference type="PROSITE" id="PS50936"/>
    </source>
</evidence>
<dbReference type="EMBL" id="JARYZI010000013">
    <property type="protein sequence ID" value="MDH8679504.1"/>
    <property type="molecule type" value="Genomic_DNA"/>
</dbReference>
<feature type="binding site" evidence="10">
    <location>
        <position position="329"/>
    </location>
    <ligand>
        <name>Zn(2+)</name>
        <dbReference type="ChEBI" id="CHEBI:29105"/>
    </ligand>
</feature>
<comment type="cofactor">
    <cofactor evidence="10">
        <name>Zn(2+)</name>
        <dbReference type="ChEBI" id="CHEBI:29105"/>
    </cofactor>
    <text evidence="10">Binds 1 zinc ion per subunit.</text>
</comment>
<dbReference type="Gene3D" id="1.10.40.50">
    <property type="entry name" value="Probable gtpase engc, domain 3"/>
    <property type="match status" value="1"/>
</dbReference>
<dbReference type="PANTHER" id="PTHR32120">
    <property type="entry name" value="SMALL RIBOSOMAL SUBUNIT BIOGENESIS GTPASE RSGA"/>
    <property type="match status" value="1"/>
</dbReference>
<dbReference type="SUPFAM" id="SSF52540">
    <property type="entry name" value="P-loop containing nucleoside triphosphate hydrolases"/>
    <property type="match status" value="1"/>
</dbReference>
<comment type="subunit">
    <text evidence="10">Monomer. Associates with 30S ribosomal subunit, binds 16S rRNA.</text>
</comment>
<dbReference type="InterPro" id="IPR004881">
    <property type="entry name" value="Ribosome_biogen_GTPase_RsgA"/>
</dbReference>
<keyword evidence="3 10" id="KW-0479">Metal-binding</keyword>
<evidence type="ECO:0000256" key="5">
    <source>
        <dbReference type="ARBA" id="ARBA00022741"/>
    </source>
</evidence>
<feature type="binding site" evidence="10">
    <location>
        <begin position="243"/>
        <end position="251"/>
    </location>
    <ligand>
        <name>GTP</name>
        <dbReference type="ChEBI" id="CHEBI:37565"/>
    </ligand>
</feature>
<organism evidence="13 14">
    <name type="scientific">Fusibacter bizertensis</name>
    <dbReference type="NCBI Taxonomy" id="1488331"/>
    <lineage>
        <taxon>Bacteria</taxon>
        <taxon>Bacillati</taxon>
        <taxon>Bacillota</taxon>
        <taxon>Clostridia</taxon>
        <taxon>Eubacteriales</taxon>
        <taxon>Eubacteriales Family XII. Incertae Sedis</taxon>
        <taxon>Fusibacter</taxon>
    </lineage>
</organism>
<dbReference type="NCBIfam" id="TIGR00157">
    <property type="entry name" value="ribosome small subunit-dependent GTPase A"/>
    <property type="match status" value="1"/>
</dbReference>
<dbReference type="InterPro" id="IPR010914">
    <property type="entry name" value="RsgA_GTPase_dom"/>
</dbReference>
<feature type="binding site" evidence="10">
    <location>
        <position position="324"/>
    </location>
    <ligand>
        <name>Zn(2+)</name>
        <dbReference type="ChEBI" id="CHEBI:29105"/>
    </ligand>
</feature>
<dbReference type="PANTHER" id="PTHR32120:SF10">
    <property type="entry name" value="SMALL RIBOSOMAL SUBUNIT BIOGENESIS GTPASE RSGA"/>
    <property type="match status" value="1"/>
</dbReference>
<protein>
    <recommendedName>
        <fullName evidence="10">Small ribosomal subunit biogenesis GTPase RsgA</fullName>
        <ecNumber evidence="10">3.6.1.-</ecNumber>
    </recommendedName>
</protein>
<keyword evidence="6 10" id="KW-0378">Hydrolase</keyword>
<keyword evidence="9 10" id="KW-0342">GTP-binding</keyword>